<dbReference type="InterPro" id="IPR011761">
    <property type="entry name" value="ATP-grasp"/>
</dbReference>
<gene>
    <name evidence="7" type="ORF">E5987_00685</name>
</gene>
<dbReference type="InterPro" id="IPR016102">
    <property type="entry name" value="Succinyl-CoA_synth-like"/>
</dbReference>
<dbReference type="GO" id="GO:0005524">
    <property type="term" value="F:ATP binding"/>
    <property type="evidence" value="ECO:0007669"/>
    <property type="project" value="UniProtKB-UniRule"/>
</dbReference>
<dbReference type="InterPro" id="IPR036291">
    <property type="entry name" value="NAD(P)-bd_dom_sf"/>
</dbReference>
<keyword evidence="7" id="KW-0808">Transferase</keyword>
<dbReference type="Gene3D" id="3.40.50.720">
    <property type="entry name" value="NAD(P)-binding Rossmann-like Domain"/>
    <property type="match status" value="1"/>
</dbReference>
<dbReference type="SMART" id="SM00881">
    <property type="entry name" value="CoA_binding"/>
    <property type="match status" value="1"/>
</dbReference>
<dbReference type="GO" id="GO:0016874">
    <property type="term" value="F:ligase activity"/>
    <property type="evidence" value="ECO:0007669"/>
    <property type="project" value="UniProtKB-KW"/>
</dbReference>
<dbReference type="AlphaFoldDB" id="A0A6L6YFW0"/>
<evidence type="ECO:0000313" key="7">
    <source>
        <dbReference type="EMBL" id="MVX55722.1"/>
    </source>
</evidence>
<evidence type="ECO:0000256" key="2">
    <source>
        <dbReference type="ARBA" id="ARBA00022741"/>
    </source>
</evidence>
<dbReference type="GO" id="GO:0016747">
    <property type="term" value="F:acyltransferase activity, transferring groups other than amino-acyl groups"/>
    <property type="evidence" value="ECO:0007669"/>
    <property type="project" value="InterPro"/>
</dbReference>
<dbReference type="InterPro" id="IPR003781">
    <property type="entry name" value="CoA-bd"/>
</dbReference>
<dbReference type="InterPro" id="IPR051538">
    <property type="entry name" value="Acyl-CoA_Synth/Transferase"/>
</dbReference>
<feature type="domain" description="N-acetyltransferase" evidence="6">
    <location>
        <begin position="752"/>
        <end position="887"/>
    </location>
</feature>
<dbReference type="CDD" id="cd04301">
    <property type="entry name" value="NAT_SF"/>
    <property type="match status" value="1"/>
</dbReference>
<evidence type="ECO:0000259" key="5">
    <source>
        <dbReference type="PROSITE" id="PS50975"/>
    </source>
</evidence>
<dbReference type="Pfam" id="PF13607">
    <property type="entry name" value="Succ_CoA_lig"/>
    <property type="match status" value="1"/>
</dbReference>
<organism evidence="7 8">
    <name type="scientific">Parasutterella muris</name>
    <dbReference type="NCBI Taxonomy" id="2565572"/>
    <lineage>
        <taxon>Bacteria</taxon>
        <taxon>Pseudomonadati</taxon>
        <taxon>Pseudomonadota</taxon>
        <taxon>Betaproteobacteria</taxon>
        <taxon>Burkholderiales</taxon>
        <taxon>Sutterellaceae</taxon>
        <taxon>Parasutterella</taxon>
    </lineage>
</organism>
<dbReference type="SUPFAM" id="SSF56059">
    <property type="entry name" value="Glutathione synthetase ATP-binding domain-like"/>
    <property type="match status" value="1"/>
</dbReference>
<dbReference type="Gene3D" id="3.30.1490.20">
    <property type="entry name" value="ATP-grasp fold, A domain"/>
    <property type="match status" value="1"/>
</dbReference>
<dbReference type="SUPFAM" id="SSF52210">
    <property type="entry name" value="Succinyl-CoA synthetase domains"/>
    <property type="match status" value="2"/>
</dbReference>
<dbReference type="PANTHER" id="PTHR43334:SF1">
    <property type="entry name" value="3-HYDROXYPROPIONATE--COA LIGASE [ADP-FORMING]"/>
    <property type="match status" value="1"/>
</dbReference>
<dbReference type="InterPro" id="IPR032875">
    <property type="entry name" value="Succ_CoA_lig_flav_dom"/>
</dbReference>
<dbReference type="GO" id="GO:0046872">
    <property type="term" value="F:metal ion binding"/>
    <property type="evidence" value="ECO:0007669"/>
    <property type="project" value="InterPro"/>
</dbReference>
<dbReference type="SUPFAM" id="SSF51735">
    <property type="entry name" value="NAD(P)-binding Rossmann-fold domains"/>
    <property type="match status" value="1"/>
</dbReference>
<comment type="caution">
    <text evidence="7">The sequence shown here is derived from an EMBL/GenBank/DDBJ whole genome shotgun (WGS) entry which is preliminary data.</text>
</comment>
<dbReference type="Gene3D" id="3.40.630.30">
    <property type="match status" value="1"/>
</dbReference>
<dbReference type="PROSITE" id="PS51186">
    <property type="entry name" value="GNAT"/>
    <property type="match status" value="1"/>
</dbReference>
<keyword evidence="2 4" id="KW-0547">Nucleotide-binding</keyword>
<dbReference type="Gene3D" id="3.30.470.20">
    <property type="entry name" value="ATP-grasp fold, B domain"/>
    <property type="match status" value="1"/>
</dbReference>
<dbReference type="EMBL" id="WSRP01000002">
    <property type="protein sequence ID" value="MVX55722.1"/>
    <property type="molecule type" value="Genomic_DNA"/>
</dbReference>
<keyword evidence="8" id="KW-1185">Reference proteome</keyword>
<evidence type="ECO:0000256" key="1">
    <source>
        <dbReference type="ARBA" id="ARBA00022598"/>
    </source>
</evidence>
<dbReference type="Proteomes" id="UP000472580">
    <property type="component" value="Unassembled WGS sequence"/>
</dbReference>
<dbReference type="Pfam" id="PF13549">
    <property type="entry name" value="ATP-grasp_5"/>
    <property type="match status" value="1"/>
</dbReference>
<dbReference type="RefSeq" id="WP_160334159.1">
    <property type="nucleotide sequence ID" value="NZ_CALPCV010000001.1"/>
</dbReference>
<protein>
    <submittedName>
        <fullName evidence="7">GNAT family N-acetyltransferase</fullName>
    </submittedName>
</protein>
<dbReference type="InterPro" id="IPR016181">
    <property type="entry name" value="Acyl_CoA_acyltransferase"/>
</dbReference>
<accession>A0A6L6YFW0</accession>
<dbReference type="PROSITE" id="PS50975">
    <property type="entry name" value="ATP_GRASP"/>
    <property type="match status" value="1"/>
</dbReference>
<dbReference type="Pfam" id="PF00583">
    <property type="entry name" value="Acetyltransf_1"/>
    <property type="match status" value="1"/>
</dbReference>
<dbReference type="OrthoDB" id="9807426at2"/>
<dbReference type="InterPro" id="IPR000182">
    <property type="entry name" value="GNAT_dom"/>
</dbReference>
<feature type="domain" description="ATP-grasp" evidence="5">
    <location>
        <begin position="490"/>
        <end position="526"/>
    </location>
</feature>
<proteinExistence type="predicted"/>
<evidence type="ECO:0000256" key="4">
    <source>
        <dbReference type="PROSITE-ProRule" id="PRU00409"/>
    </source>
</evidence>
<name>A0A6L6YFW0_9BURK</name>
<dbReference type="PANTHER" id="PTHR43334">
    <property type="entry name" value="ACETATE--COA LIGASE [ADP-FORMING]"/>
    <property type="match status" value="1"/>
</dbReference>
<dbReference type="InterPro" id="IPR013815">
    <property type="entry name" value="ATP_grasp_subdomain_1"/>
</dbReference>
<evidence type="ECO:0000256" key="3">
    <source>
        <dbReference type="ARBA" id="ARBA00022840"/>
    </source>
</evidence>
<sequence>MDFSHYLNSLLNPKNIVVIGASEREGSYGTLIWNNLQAASPKAKLYAVNPKYKKIGSARCYSSVTQIRSDADLVIIVSPPETYLKAIPQAVEKNCRFIMLCGGFSKSELTDEITRLIDETAASGIKIIGPQSLGFICPRAGINASFFPQMPTAGSVGLVSQSPGLSCCMMNITDGFSFVIDPGLERTLSAADYIDMLAHDNATKCIALYLESFSEPRKLLSAIRAASQKKPVILLKGGQTAGSADIVINNSGAREDEDGVMEEALRRSGVLLVNSLRELNYAIQVFTAGRELTQDTLFGLVNSKGLDSLLADHAYRNGLKSASIDSDTAQKLRDDFHVSFPFANPINVGLGASASETAEIIRLLLSLPQCGGMIAGIVITPAFNPEEFTDLIISTVEKSRKPFIMTWIGAEINMPAIQKLRAAGIPAVSDMRGACIALRLLSEYRQSKQDSLFGTFSVKPIKSEDFEGARKIVRTAVSQNHRLLYEEEAKKLLASIGIETTAGISAGSLGEAIEASKALGFPLAVKLRMDGLVSKSEAGGVILGVRSERELKNAWKSLKERVASMFSAEERFGVFLQKTLDTNNKRELKVGLKITRHFGPIVYLQVGGLYGPICGASVFSFVPLSLNDAKRMIAQEPFKTLLGAYKGLGSCDTEAIIRILIRLSELAVEIPALRSIEIDPLLCGQSDAIVLDALCVIGSDELRSDEKASHLILPYRRPTEKKETGRFGLLKFCSASLANKEAFLSYLTSLSDNSRRLRFHSANTSLEIAAASSLSYDPDRTFSILALENKQDRDEVVAEARFSLLPNGEDAEFGISVREDKQGQGIASALMSELEAEARARGVRSLIGYVLKGNDSMAYMMGKRGYRRETDENDPHVDLFVLDTSADSN</sequence>
<evidence type="ECO:0000259" key="6">
    <source>
        <dbReference type="PROSITE" id="PS51186"/>
    </source>
</evidence>
<dbReference type="SUPFAM" id="SSF55729">
    <property type="entry name" value="Acyl-CoA N-acyltransferases (Nat)"/>
    <property type="match status" value="1"/>
</dbReference>
<keyword evidence="1" id="KW-0436">Ligase</keyword>
<dbReference type="Pfam" id="PF13380">
    <property type="entry name" value="CoA_binding_2"/>
    <property type="match status" value="1"/>
</dbReference>
<keyword evidence="3 4" id="KW-0067">ATP-binding</keyword>
<dbReference type="Gene3D" id="3.40.50.261">
    <property type="entry name" value="Succinyl-CoA synthetase domains"/>
    <property type="match status" value="2"/>
</dbReference>
<evidence type="ECO:0000313" key="8">
    <source>
        <dbReference type="Proteomes" id="UP000472580"/>
    </source>
</evidence>
<reference evidence="7 8" key="1">
    <citation type="submission" date="2019-12" db="EMBL/GenBank/DDBJ databases">
        <title>Microbes associate with the intestines of laboratory mice.</title>
        <authorList>
            <person name="Navarre W."/>
            <person name="Wong E."/>
        </authorList>
    </citation>
    <scope>NUCLEOTIDE SEQUENCE [LARGE SCALE GENOMIC DNA]</scope>
    <source>
        <strain evidence="7 8">NM82_D38</strain>
    </source>
</reference>